<dbReference type="OrthoDB" id="8371at2157"/>
<feature type="domain" description="Helicase C-terminal" evidence="17">
    <location>
        <begin position="428"/>
        <end position="590"/>
    </location>
</feature>
<dbReference type="GO" id="GO:0003677">
    <property type="term" value="F:DNA binding"/>
    <property type="evidence" value="ECO:0007669"/>
    <property type="project" value="UniProtKB-UniRule"/>
</dbReference>
<dbReference type="CDD" id="cd17916">
    <property type="entry name" value="DEXHc_UvrB"/>
    <property type="match status" value="1"/>
</dbReference>
<evidence type="ECO:0000256" key="9">
    <source>
        <dbReference type="ARBA" id="ARBA00023204"/>
    </source>
</evidence>
<reference evidence="18 19" key="1">
    <citation type="submission" date="2016-04" db="EMBL/GenBank/DDBJ databases">
        <title>Genome sequence of Methanobrevibacter cuticularis DSM 11139.</title>
        <authorList>
            <person name="Poehlein A."/>
            <person name="Seedorf H."/>
            <person name="Daniel R."/>
        </authorList>
    </citation>
    <scope>NUCLEOTIDE SEQUENCE [LARGE SCALE GENOMIC DNA]</scope>
    <source>
        <strain evidence="18 19">DSM 11139</strain>
    </source>
</reference>
<feature type="coiled-coil region" evidence="14">
    <location>
        <begin position="262"/>
        <end position="289"/>
    </location>
</feature>
<dbReference type="Pfam" id="PF12344">
    <property type="entry name" value="UvrB"/>
    <property type="match status" value="1"/>
</dbReference>
<dbReference type="GO" id="GO:0006289">
    <property type="term" value="P:nucleotide-excision repair"/>
    <property type="evidence" value="ECO:0007669"/>
    <property type="project" value="UniProtKB-UniRule"/>
</dbReference>
<dbReference type="InterPro" id="IPR036876">
    <property type="entry name" value="UVR_dom_sf"/>
</dbReference>
<dbReference type="PATRIC" id="fig|47311.3.peg.2011"/>
<dbReference type="Pfam" id="PF04851">
    <property type="entry name" value="ResIII"/>
    <property type="match status" value="1"/>
</dbReference>
<dbReference type="Proteomes" id="UP000077275">
    <property type="component" value="Unassembled WGS sequence"/>
</dbReference>
<evidence type="ECO:0000256" key="11">
    <source>
        <dbReference type="ARBA" id="ARBA00029504"/>
    </source>
</evidence>
<keyword evidence="8 12" id="KW-0267">Excision nuclease</keyword>
<dbReference type="SMART" id="SM00487">
    <property type="entry name" value="DEXDc"/>
    <property type="match status" value="1"/>
</dbReference>
<dbReference type="CDD" id="cd18790">
    <property type="entry name" value="SF2_C_UvrB"/>
    <property type="match status" value="1"/>
</dbReference>
<keyword evidence="4 12" id="KW-0547">Nucleotide-binding</keyword>
<gene>
    <name evidence="12 18" type="primary">uvrB</name>
    <name evidence="18" type="ORF">MBCUT_18500</name>
</gene>
<keyword evidence="6 12" id="KW-0228">DNA excision</keyword>
<evidence type="ECO:0000256" key="1">
    <source>
        <dbReference type="ARBA" id="ARBA00004496"/>
    </source>
</evidence>
<dbReference type="PANTHER" id="PTHR24029">
    <property type="entry name" value="UVRABC SYSTEM PROTEIN B"/>
    <property type="match status" value="1"/>
</dbReference>
<dbReference type="AlphaFoldDB" id="A0A166CVP6"/>
<dbReference type="SUPFAM" id="SSF52540">
    <property type="entry name" value="P-loop containing nucleoside triphosphate hydrolases"/>
    <property type="match status" value="2"/>
</dbReference>
<evidence type="ECO:0000256" key="14">
    <source>
        <dbReference type="SAM" id="Coils"/>
    </source>
</evidence>
<comment type="subunit">
    <text evidence="10 12 13">Forms a heterotetramer with UvrA during the search for lesions. Interacts with UvrC in an incision complex.</text>
</comment>
<evidence type="ECO:0000259" key="17">
    <source>
        <dbReference type="PROSITE" id="PS51194"/>
    </source>
</evidence>
<dbReference type="GO" id="GO:0120545">
    <property type="term" value="F:nucleic acid conformation isomerase activity"/>
    <property type="evidence" value="ECO:0007669"/>
    <property type="project" value="UniProtKB-ARBA"/>
</dbReference>
<dbReference type="GO" id="GO:0005737">
    <property type="term" value="C:cytoplasm"/>
    <property type="evidence" value="ECO:0007669"/>
    <property type="project" value="UniProtKB-SubCell"/>
</dbReference>
<keyword evidence="12 13" id="KW-0742">SOS response</keyword>
<dbReference type="InterPro" id="IPR004807">
    <property type="entry name" value="UvrB"/>
</dbReference>
<dbReference type="InterPro" id="IPR024759">
    <property type="entry name" value="UvrB_YAD/RRR_dom"/>
</dbReference>
<evidence type="ECO:0000256" key="5">
    <source>
        <dbReference type="ARBA" id="ARBA00022763"/>
    </source>
</evidence>
<evidence type="ECO:0000256" key="6">
    <source>
        <dbReference type="ARBA" id="ARBA00022769"/>
    </source>
</evidence>
<dbReference type="GO" id="GO:0009381">
    <property type="term" value="F:excinuclease ABC activity"/>
    <property type="evidence" value="ECO:0007669"/>
    <property type="project" value="UniProtKB-UniRule"/>
</dbReference>
<evidence type="ECO:0000313" key="19">
    <source>
        <dbReference type="Proteomes" id="UP000077275"/>
    </source>
</evidence>
<evidence type="ECO:0000256" key="10">
    <source>
        <dbReference type="ARBA" id="ARBA00026033"/>
    </source>
</evidence>
<dbReference type="SUPFAM" id="SSF46600">
    <property type="entry name" value="C-terminal UvrC-binding domain of UvrB"/>
    <property type="match status" value="1"/>
</dbReference>
<sequence length="654" mass="74908">MKQFKLNSAYKPLGDQPKAIKSLVNGINKNFHEQTLLGVTGSGKTFTMANVIQEVQKPTLVISHNKTLAAQLYEEFKEFFPDNAVEYFVSYYDYYQPEAYVPRTDTFIDKEASINEEIDRMRHSATQSLLSRDDVIVVSSVSCIYGIGSPEEYGEFKLSIAPGDIMDRGEILSRLIHMQYERNDIEFDTGQFRVRGDVVEINPVHGTPPIRIELFGDEIDSISLIDKITGKKIQNLQRYTIFPAKHFVIGEEKLNRALGDISNELDQRLNELNIQNKQLESQRLEQRTRFDLEMLAEMGYCPGVENYSLHLSDRQWGEMPYTLLKYFPDDFLTIIDESHVTVPQIRGMYNGDRARKETLVEHGFRLPSAKENRPFKFDEFEKSVGQLIYVSATPSNYEISRSLNVVKQIIRPTGLIDPEVIVRPVKGQVDDLLGEVRKRVDKDQRVLITTLTKRMAEDLTDYYAKIGVKVRYLHSEIDTLERIDIVDDLRRGEFDCLVGVNLLREGLDLPEVSLVGILDADKEGFLRSETSLIQTIGRAARNVEGQVMMYADEMTDSVKNALDITNKRRKLQIAYNKKHNITPKSTARTLKERKKEIQKYDKDAADLKKMPKDELILLIQDLEADMKDAATALDFEKAAKLRDQLILIKGVAKK</sequence>
<dbReference type="GO" id="GO:0005524">
    <property type="term" value="F:ATP binding"/>
    <property type="evidence" value="ECO:0007669"/>
    <property type="project" value="UniProtKB-UniRule"/>
</dbReference>
<evidence type="ECO:0000259" key="16">
    <source>
        <dbReference type="PROSITE" id="PS51192"/>
    </source>
</evidence>
<feature type="domain" description="UVR" evidence="15">
    <location>
        <begin position="616"/>
        <end position="651"/>
    </location>
</feature>
<feature type="domain" description="Helicase ATP-binding" evidence="16">
    <location>
        <begin position="25"/>
        <end position="181"/>
    </location>
</feature>
<dbReference type="PROSITE" id="PS51192">
    <property type="entry name" value="HELICASE_ATP_BIND_1"/>
    <property type="match status" value="1"/>
</dbReference>
<dbReference type="InterPro" id="IPR041471">
    <property type="entry name" value="UvrB_inter"/>
</dbReference>
<keyword evidence="3 12" id="KW-0963">Cytoplasm</keyword>
<comment type="subcellular location">
    <subcellularLocation>
        <location evidence="1 12 13">Cytoplasm</location>
    </subcellularLocation>
</comment>
<comment type="caution">
    <text evidence="18">The sequence shown here is derived from an EMBL/GenBank/DDBJ whole genome shotgun (WGS) entry which is preliminary data.</text>
</comment>
<protein>
    <recommendedName>
        <fullName evidence="11 12">UvrABC system protein B</fullName>
        <shortName evidence="12">Protein UvrB</shortName>
    </recommendedName>
    <alternativeName>
        <fullName evidence="12">Excinuclease ABC subunit B</fullName>
    </alternativeName>
</protein>
<dbReference type="HAMAP" id="MF_00204">
    <property type="entry name" value="UvrB"/>
    <property type="match status" value="1"/>
</dbReference>
<keyword evidence="5 12" id="KW-0227">DNA damage</keyword>
<dbReference type="Pfam" id="PF02151">
    <property type="entry name" value="UVR"/>
    <property type="match status" value="1"/>
</dbReference>
<evidence type="ECO:0000256" key="4">
    <source>
        <dbReference type="ARBA" id="ARBA00022741"/>
    </source>
</evidence>
<comment type="function">
    <text evidence="12">The UvrABC repair system catalyzes the recognition and processing of DNA lesions. A damage recognition complex composed of 2 UvrA and 2 UvrB subunits scans DNA for abnormalities. Upon binding of the UvrA(2)B(2) complex to a putative damaged site, the DNA wraps around one UvrB monomer. DNA wrap is dependent on ATP binding by UvrB and probably causes local melting of the DNA helix, facilitating insertion of UvrB beta-hairpin between the DNA strands. Then UvrB probes one DNA strand for the presence of a lesion. If a lesion is found the UvrA subunits dissociate and the UvrB-DNA preincision complex is formed. This complex is subsequently bound by UvrC and the second UvrB is released. If no lesion is found, the DNA wraps around the other UvrB subunit that will check the other stand for damage.</text>
</comment>
<dbReference type="InterPro" id="IPR027417">
    <property type="entry name" value="P-loop_NTPase"/>
</dbReference>
<evidence type="ECO:0000259" key="15">
    <source>
        <dbReference type="PROSITE" id="PS50151"/>
    </source>
</evidence>
<evidence type="ECO:0000256" key="13">
    <source>
        <dbReference type="RuleBase" id="RU003587"/>
    </source>
</evidence>
<dbReference type="InterPro" id="IPR014001">
    <property type="entry name" value="Helicase_ATP-bd"/>
</dbReference>
<dbReference type="GO" id="GO:0009432">
    <property type="term" value="P:SOS response"/>
    <property type="evidence" value="ECO:0007669"/>
    <property type="project" value="UniProtKB-UniRule"/>
</dbReference>
<evidence type="ECO:0000256" key="8">
    <source>
        <dbReference type="ARBA" id="ARBA00022881"/>
    </source>
</evidence>
<dbReference type="EMBL" id="LWMW01000140">
    <property type="protein sequence ID" value="KZX14911.1"/>
    <property type="molecule type" value="Genomic_DNA"/>
</dbReference>
<evidence type="ECO:0000256" key="7">
    <source>
        <dbReference type="ARBA" id="ARBA00022840"/>
    </source>
</evidence>
<dbReference type="InterPro" id="IPR006935">
    <property type="entry name" value="Helicase/UvrB_N"/>
</dbReference>
<dbReference type="PROSITE" id="PS50151">
    <property type="entry name" value="UVR"/>
    <property type="match status" value="1"/>
</dbReference>
<dbReference type="NCBIfam" id="TIGR00631">
    <property type="entry name" value="uvrb"/>
    <property type="match status" value="1"/>
</dbReference>
<dbReference type="GO" id="GO:0016887">
    <property type="term" value="F:ATP hydrolysis activity"/>
    <property type="evidence" value="ECO:0007669"/>
    <property type="project" value="InterPro"/>
</dbReference>
<feature type="coiled-coil region" evidence="14">
    <location>
        <begin position="590"/>
        <end position="639"/>
    </location>
</feature>
<name>A0A166CVP6_9EURY</name>
<accession>A0A166CVP6</accession>
<evidence type="ECO:0000313" key="18">
    <source>
        <dbReference type="EMBL" id="KZX14911.1"/>
    </source>
</evidence>
<dbReference type="GO" id="GO:0009380">
    <property type="term" value="C:excinuclease repair complex"/>
    <property type="evidence" value="ECO:0007669"/>
    <property type="project" value="InterPro"/>
</dbReference>
<dbReference type="Gene3D" id="4.10.860.10">
    <property type="entry name" value="UVR domain"/>
    <property type="match status" value="1"/>
</dbReference>
<feature type="short sequence motif" description="Beta-hairpin" evidence="12">
    <location>
        <begin position="91"/>
        <end position="114"/>
    </location>
</feature>
<dbReference type="Pfam" id="PF17757">
    <property type="entry name" value="UvrB_inter"/>
    <property type="match status" value="1"/>
</dbReference>
<evidence type="ECO:0000256" key="3">
    <source>
        <dbReference type="ARBA" id="ARBA00022490"/>
    </source>
</evidence>
<dbReference type="Pfam" id="PF00271">
    <property type="entry name" value="Helicase_C"/>
    <property type="match status" value="1"/>
</dbReference>
<proteinExistence type="inferred from homology"/>
<dbReference type="PROSITE" id="PS51194">
    <property type="entry name" value="HELICASE_CTER"/>
    <property type="match status" value="1"/>
</dbReference>
<comment type="similarity">
    <text evidence="2 12 13">Belongs to the UvrB family.</text>
</comment>
<comment type="domain">
    <text evidence="12">The beta-hairpin motif is involved in DNA binding.</text>
</comment>
<organism evidence="18 19">
    <name type="scientific">Methanobrevibacter cuticularis</name>
    <dbReference type="NCBI Taxonomy" id="47311"/>
    <lineage>
        <taxon>Archaea</taxon>
        <taxon>Methanobacteriati</taxon>
        <taxon>Methanobacteriota</taxon>
        <taxon>Methanomada group</taxon>
        <taxon>Methanobacteria</taxon>
        <taxon>Methanobacteriales</taxon>
        <taxon>Methanobacteriaceae</taxon>
        <taxon>Methanobrevibacter</taxon>
    </lineage>
</organism>
<keyword evidence="19" id="KW-1185">Reference proteome</keyword>
<dbReference type="NCBIfam" id="NF003673">
    <property type="entry name" value="PRK05298.1"/>
    <property type="match status" value="1"/>
</dbReference>
<keyword evidence="7 12" id="KW-0067">ATP-binding</keyword>
<dbReference type="PANTHER" id="PTHR24029:SF0">
    <property type="entry name" value="UVRABC SYSTEM PROTEIN B"/>
    <property type="match status" value="1"/>
</dbReference>
<keyword evidence="14" id="KW-0175">Coiled coil</keyword>
<keyword evidence="9 12" id="KW-0234">DNA repair</keyword>
<evidence type="ECO:0000256" key="2">
    <source>
        <dbReference type="ARBA" id="ARBA00008533"/>
    </source>
</evidence>
<dbReference type="SMART" id="SM00490">
    <property type="entry name" value="HELICc"/>
    <property type="match status" value="1"/>
</dbReference>
<feature type="binding site" evidence="12">
    <location>
        <begin position="38"/>
        <end position="45"/>
    </location>
    <ligand>
        <name>ATP</name>
        <dbReference type="ChEBI" id="CHEBI:30616"/>
    </ligand>
</feature>
<dbReference type="InterPro" id="IPR001650">
    <property type="entry name" value="Helicase_C-like"/>
</dbReference>
<dbReference type="RefSeq" id="WP_067260384.1">
    <property type="nucleotide sequence ID" value="NZ_LWMW01000140.1"/>
</dbReference>
<dbReference type="InterPro" id="IPR001943">
    <property type="entry name" value="UVR_dom"/>
</dbReference>
<evidence type="ECO:0000256" key="12">
    <source>
        <dbReference type="HAMAP-Rule" id="MF_00204"/>
    </source>
</evidence>
<dbReference type="STRING" id="47311.MBCUT_18500"/>
<dbReference type="Gene3D" id="3.40.50.300">
    <property type="entry name" value="P-loop containing nucleotide triphosphate hydrolases"/>
    <property type="match status" value="3"/>
</dbReference>